<dbReference type="Proteomes" id="UP000694388">
    <property type="component" value="Unplaced"/>
</dbReference>
<feature type="domain" description="Serine aminopeptidase S33" evidence="1">
    <location>
        <begin position="24"/>
        <end position="259"/>
    </location>
</feature>
<evidence type="ECO:0000313" key="3">
    <source>
        <dbReference type="Proteomes" id="UP000694388"/>
    </source>
</evidence>
<dbReference type="Pfam" id="PF12146">
    <property type="entry name" value="Hydrolase_4"/>
    <property type="match status" value="1"/>
</dbReference>
<dbReference type="InterPro" id="IPR000073">
    <property type="entry name" value="AB_hydrolase_1"/>
</dbReference>
<dbReference type="GeneTree" id="ENSGT00390000011364"/>
<keyword evidence="3" id="KW-1185">Reference proteome</keyword>
<accession>A0A8C4QPJ4</accession>
<dbReference type="Gene3D" id="3.40.50.1820">
    <property type="entry name" value="alpha/beta hydrolase"/>
    <property type="match status" value="1"/>
</dbReference>
<dbReference type="PANTHER" id="PTHR11614">
    <property type="entry name" value="PHOSPHOLIPASE-RELATED"/>
    <property type="match status" value="1"/>
</dbReference>
<proteinExistence type="predicted"/>
<dbReference type="OMA" id="SYEGWSH"/>
<dbReference type="PRINTS" id="PR00111">
    <property type="entry name" value="ABHYDROLASE"/>
</dbReference>
<organism evidence="2 3">
    <name type="scientific">Eptatretus burgeri</name>
    <name type="common">Inshore hagfish</name>
    <dbReference type="NCBI Taxonomy" id="7764"/>
    <lineage>
        <taxon>Eukaryota</taxon>
        <taxon>Metazoa</taxon>
        <taxon>Chordata</taxon>
        <taxon>Craniata</taxon>
        <taxon>Vertebrata</taxon>
        <taxon>Cyclostomata</taxon>
        <taxon>Myxini</taxon>
        <taxon>Myxiniformes</taxon>
        <taxon>Myxinidae</taxon>
        <taxon>Eptatretinae</taxon>
        <taxon>Eptatretus</taxon>
    </lineage>
</organism>
<evidence type="ECO:0000313" key="2">
    <source>
        <dbReference type="Ensembl" id="ENSEBUP00000018625.1"/>
    </source>
</evidence>
<dbReference type="FunFam" id="3.40.50.1820:FF:000117">
    <property type="entry name" value="Monoglyceride lipase, putative"/>
    <property type="match status" value="1"/>
</dbReference>
<reference evidence="2" key="1">
    <citation type="submission" date="2025-08" db="UniProtKB">
        <authorList>
            <consortium name="Ensembl"/>
        </authorList>
    </citation>
    <scope>IDENTIFICATION</scope>
</reference>
<dbReference type="InterPro" id="IPR051044">
    <property type="entry name" value="MAG_DAG_Lipase"/>
</dbReference>
<dbReference type="InterPro" id="IPR029058">
    <property type="entry name" value="AB_hydrolase_fold"/>
</dbReference>
<evidence type="ECO:0000259" key="1">
    <source>
        <dbReference type="Pfam" id="PF12146"/>
    </source>
</evidence>
<dbReference type="InterPro" id="IPR022742">
    <property type="entry name" value="Hydrolase_4"/>
</dbReference>
<sequence length="279" mass="31245">MSETRLVNKDGQSLFCRYWEPSDAPRGLVFVSHGAGEHSGRYEELAQTLLQCSLLLFSHDHVGHGQSDGSRMVVSDFQVYVRDCLQHTDLMRARHPTLPCFLLGHSMGGAISILAAYERPNDFSGLVLISPLIGLRADVATPFRVMFTKAVNYFCPTCPGASVSPSWLSRDPKEVKAYTLDPLVFHNYLSVRFVVQMLDAIARVQAAIPTITWPFVVFQGSDDMLVDPAGAQLLHEQASSQDKTIQVFKESYHVLHKELPEVRETVLNEITEWITKRLA</sequence>
<name>A0A8C4QPJ4_EPTBU</name>
<dbReference type="Ensembl" id="ENSEBUT00000019201.1">
    <property type="protein sequence ID" value="ENSEBUP00000018625.1"/>
    <property type="gene ID" value="ENSEBUG00000011625.1"/>
</dbReference>
<dbReference type="SUPFAM" id="SSF53474">
    <property type="entry name" value="alpha/beta-Hydrolases"/>
    <property type="match status" value="1"/>
</dbReference>
<protein>
    <submittedName>
        <fullName evidence="2">Monoglyceride lipase</fullName>
    </submittedName>
</protein>
<dbReference type="AlphaFoldDB" id="A0A8C4QPJ4"/>
<reference evidence="2" key="2">
    <citation type="submission" date="2025-09" db="UniProtKB">
        <authorList>
            <consortium name="Ensembl"/>
        </authorList>
    </citation>
    <scope>IDENTIFICATION</scope>
</reference>